<reference evidence="2" key="1">
    <citation type="journal article" date="2023" name="Mol. Phylogenet. Evol.">
        <title>Genome-scale phylogeny and comparative genomics of the fungal order Sordariales.</title>
        <authorList>
            <person name="Hensen N."/>
            <person name="Bonometti L."/>
            <person name="Westerberg I."/>
            <person name="Brannstrom I.O."/>
            <person name="Guillou S."/>
            <person name="Cros-Aarteil S."/>
            <person name="Calhoun S."/>
            <person name="Haridas S."/>
            <person name="Kuo A."/>
            <person name="Mondo S."/>
            <person name="Pangilinan J."/>
            <person name="Riley R."/>
            <person name="LaButti K."/>
            <person name="Andreopoulos B."/>
            <person name="Lipzen A."/>
            <person name="Chen C."/>
            <person name="Yan M."/>
            <person name="Daum C."/>
            <person name="Ng V."/>
            <person name="Clum A."/>
            <person name="Steindorff A."/>
            <person name="Ohm R.A."/>
            <person name="Martin F."/>
            <person name="Silar P."/>
            <person name="Natvig D.O."/>
            <person name="Lalanne C."/>
            <person name="Gautier V."/>
            <person name="Ament-Velasquez S.L."/>
            <person name="Kruys A."/>
            <person name="Hutchinson M.I."/>
            <person name="Powell A.J."/>
            <person name="Barry K."/>
            <person name="Miller A.N."/>
            <person name="Grigoriev I.V."/>
            <person name="Debuchy R."/>
            <person name="Gladieux P."/>
            <person name="Hiltunen Thoren M."/>
            <person name="Johannesson H."/>
        </authorList>
    </citation>
    <scope>NUCLEOTIDE SEQUENCE</scope>
    <source>
        <strain evidence="2">CBS 232.78</strain>
    </source>
</reference>
<proteinExistence type="predicted"/>
<accession>A0AAE0N731</accession>
<evidence type="ECO:0000256" key="1">
    <source>
        <dbReference type="SAM" id="MobiDB-lite"/>
    </source>
</evidence>
<name>A0AAE0N731_9PEZI</name>
<protein>
    <submittedName>
        <fullName evidence="2">Uncharacterized protein</fullName>
    </submittedName>
</protein>
<feature type="compositionally biased region" description="Acidic residues" evidence="1">
    <location>
        <begin position="280"/>
        <end position="291"/>
    </location>
</feature>
<keyword evidence="3" id="KW-1185">Reference proteome</keyword>
<evidence type="ECO:0000313" key="3">
    <source>
        <dbReference type="Proteomes" id="UP001285441"/>
    </source>
</evidence>
<feature type="compositionally biased region" description="Basic and acidic residues" evidence="1">
    <location>
        <begin position="269"/>
        <end position="279"/>
    </location>
</feature>
<dbReference type="Proteomes" id="UP001285441">
    <property type="component" value="Unassembled WGS sequence"/>
</dbReference>
<dbReference type="AlphaFoldDB" id="A0AAE0N731"/>
<organism evidence="2 3">
    <name type="scientific">Podospora didyma</name>
    <dbReference type="NCBI Taxonomy" id="330526"/>
    <lineage>
        <taxon>Eukaryota</taxon>
        <taxon>Fungi</taxon>
        <taxon>Dikarya</taxon>
        <taxon>Ascomycota</taxon>
        <taxon>Pezizomycotina</taxon>
        <taxon>Sordariomycetes</taxon>
        <taxon>Sordariomycetidae</taxon>
        <taxon>Sordariales</taxon>
        <taxon>Podosporaceae</taxon>
        <taxon>Podospora</taxon>
    </lineage>
</organism>
<dbReference type="EMBL" id="JAULSW010000008">
    <property type="protein sequence ID" value="KAK3371879.1"/>
    <property type="molecule type" value="Genomic_DNA"/>
</dbReference>
<evidence type="ECO:0000313" key="2">
    <source>
        <dbReference type="EMBL" id="KAK3371879.1"/>
    </source>
</evidence>
<sequence length="548" mass="61935">MSSSSSPSGRPAVPHPWVIRVFLGFLLSNRHKMPIPGKSQEFLIPWQAFIALDMESELTFIYLCKRGLFGKLLDGLERSIDSVNVGDYKYFMLDLPRIKYLLVLAHMLYSGCFYFPGQAPPRPYPPPECACTVATVCERQQTKRCRHLAIIRFVRDRAFPPSPNWCAAWNTNCLLRLLIKPHSILVLRGMTVYNINLLTDDEKLRPVGLLPQLNMRTTTRTATCHSLRASSQSLGARILANAQDPNRPDEPWNPSPFVTERPQPPPVVGDHHPLGHPGDDDGDDGDDDVMYDDGPQPTKEAVKAQHHALRSVLCTWYKAFNKDKPTSAYRPALAKNPANDIPGGESIPFLVPYHAFDGLDLGEVDAEEIDRTYDVPEDAIFTSGTWYSNRGNEITVDGRPDTLEHEDLAPEIREANQRMEYPERREKRFNTCGCTLCIHARLHALAHRVQARRGEGDAYSYYLFSWSDCEERVAEREQEKAKRDAAVGLEPGWEDTAEGKAWIAADNEEKVGHRVKVMVVDGPVGMREKLERDWVNGIYLEDLHIIPG</sequence>
<gene>
    <name evidence="2" type="ORF">B0H63DRAFT_453279</name>
</gene>
<comment type="caution">
    <text evidence="2">The sequence shown here is derived from an EMBL/GenBank/DDBJ whole genome shotgun (WGS) entry which is preliminary data.</text>
</comment>
<reference evidence="2" key="2">
    <citation type="submission" date="2023-06" db="EMBL/GenBank/DDBJ databases">
        <authorList>
            <consortium name="Lawrence Berkeley National Laboratory"/>
            <person name="Haridas S."/>
            <person name="Hensen N."/>
            <person name="Bonometti L."/>
            <person name="Westerberg I."/>
            <person name="Brannstrom I.O."/>
            <person name="Guillou S."/>
            <person name="Cros-Aarteil S."/>
            <person name="Calhoun S."/>
            <person name="Kuo A."/>
            <person name="Mondo S."/>
            <person name="Pangilinan J."/>
            <person name="Riley R."/>
            <person name="LaButti K."/>
            <person name="Andreopoulos B."/>
            <person name="Lipzen A."/>
            <person name="Chen C."/>
            <person name="Yanf M."/>
            <person name="Daum C."/>
            <person name="Ng V."/>
            <person name="Clum A."/>
            <person name="Steindorff A."/>
            <person name="Ohm R."/>
            <person name="Martin F."/>
            <person name="Silar P."/>
            <person name="Natvig D."/>
            <person name="Lalanne C."/>
            <person name="Gautier V."/>
            <person name="Ament-velasquez S.L."/>
            <person name="Kruys A."/>
            <person name="Hutchinson M.I."/>
            <person name="Powell A.J."/>
            <person name="Barry K."/>
            <person name="Miller A.N."/>
            <person name="Grigoriev I.V."/>
            <person name="Debuchy R."/>
            <person name="Gladieux P."/>
            <person name="Thoren M.H."/>
            <person name="Johannesson H."/>
        </authorList>
    </citation>
    <scope>NUCLEOTIDE SEQUENCE</scope>
    <source>
        <strain evidence="2">CBS 232.78</strain>
    </source>
</reference>
<feature type="region of interest" description="Disordered" evidence="1">
    <location>
        <begin position="242"/>
        <end position="304"/>
    </location>
</feature>